<proteinExistence type="inferred from homology"/>
<dbReference type="InterPro" id="IPR036416">
    <property type="entry name" value="Pept_tRNA_hydro_sf"/>
</dbReference>
<sequence>MPRLGSLRATLWLRRAMSLGVLEPRPPGKRWLVSGVGGGGVLGGGRSVHLQVPVELQLLRMALGTWRNLRFFICEMGLIAVPPHESCESGQPPPPGLMGSNQGHCCLCPAELFGLTAEEVYLVHDELDKPLGKLALKLGGSSRGHNGVRSCITCLNSSAMPRLRVGIGRPTHPDTVQAHVLGYFSAAEKELLPPLLERATDLLLDHIRERSQGPPSGFVITGHVPA</sequence>
<protein>
    <recommendedName>
        <fullName evidence="1">peptidyl-tRNA hydrolase</fullName>
        <ecNumber evidence="1">3.1.1.29</ecNumber>
    </recommendedName>
</protein>
<evidence type="ECO:0000256" key="5">
    <source>
        <dbReference type="ARBA" id="ARBA00038063"/>
    </source>
</evidence>
<evidence type="ECO:0000313" key="6">
    <source>
        <dbReference type="Ensembl" id="ENSUMAP00000000917"/>
    </source>
</evidence>
<evidence type="ECO:0000256" key="4">
    <source>
        <dbReference type="ARBA" id="ARBA00022884"/>
    </source>
</evidence>
<evidence type="ECO:0000256" key="2">
    <source>
        <dbReference type="ARBA" id="ARBA00022555"/>
    </source>
</evidence>
<dbReference type="SUPFAM" id="SSF53178">
    <property type="entry name" value="Peptidyl-tRNA hydrolase-like"/>
    <property type="match status" value="1"/>
</dbReference>
<dbReference type="Gene3D" id="3.40.50.1470">
    <property type="entry name" value="Peptidyl-tRNA hydrolase"/>
    <property type="match status" value="1"/>
</dbReference>
<dbReference type="GO" id="GO:0000049">
    <property type="term" value="F:tRNA binding"/>
    <property type="evidence" value="ECO:0007669"/>
    <property type="project" value="UniProtKB-KW"/>
</dbReference>
<organism evidence="6">
    <name type="scientific">Ursus maritimus</name>
    <name type="common">Polar bear</name>
    <name type="synonym">Thalarctos maritimus</name>
    <dbReference type="NCBI Taxonomy" id="29073"/>
    <lineage>
        <taxon>Eukaryota</taxon>
        <taxon>Metazoa</taxon>
        <taxon>Chordata</taxon>
        <taxon>Craniata</taxon>
        <taxon>Vertebrata</taxon>
        <taxon>Euteleostomi</taxon>
        <taxon>Mammalia</taxon>
        <taxon>Eutheria</taxon>
        <taxon>Laurasiatheria</taxon>
        <taxon>Carnivora</taxon>
        <taxon>Caniformia</taxon>
        <taxon>Ursidae</taxon>
        <taxon>Ursus</taxon>
    </lineage>
</organism>
<dbReference type="EC" id="3.1.1.29" evidence="1"/>
<dbReference type="GO" id="GO:0004045">
    <property type="term" value="F:peptidyl-tRNA hydrolase activity"/>
    <property type="evidence" value="ECO:0007669"/>
    <property type="project" value="UniProtKB-EC"/>
</dbReference>
<reference evidence="6" key="1">
    <citation type="submission" date="2019-03" db="UniProtKB">
        <authorList>
            <consortium name="Ensembl"/>
        </authorList>
    </citation>
    <scope>IDENTIFICATION</scope>
</reference>
<dbReference type="Pfam" id="PF01195">
    <property type="entry name" value="Pept_tRNA_hydro"/>
    <property type="match status" value="1"/>
</dbReference>
<accession>A0A452SZI0</accession>
<dbReference type="Ensembl" id="ENSUMAT00000001202.1">
    <property type="protein sequence ID" value="ENSUMAP00000000917.1"/>
    <property type="gene ID" value="ENSUMAG00000000928.1"/>
</dbReference>
<dbReference type="AlphaFoldDB" id="A0A452SZI0"/>
<keyword evidence="4" id="KW-0694">RNA-binding</keyword>
<comment type="similarity">
    <text evidence="5">Belongs to the PTH family.</text>
</comment>
<dbReference type="PANTHER" id="PTHR17224:SF1">
    <property type="entry name" value="PEPTIDYL-TRNA HYDROLASE"/>
    <property type="match status" value="1"/>
</dbReference>
<dbReference type="InterPro" id="IPR001328">
    <property type="entry name" value="Pept_tRNA_hydro"/>
</dbReference>
<dbReference type="InterPro" id="IPR018171">
    <property type="entry name" value="Pept_tRNA_hydro_CS"/>
</dbReference>
<evidence type="ECO:0000256" key="1">
    <source>
        <dbReference type="ARBA" id="ARBA00013260"/>
    </source>
</evidence>
<evidence type="ECO:0000256" key="3">
    <source>
        <dbReference type="ARBA" id="ARBA00022801"/>
    </source>
</evidence>
<dbReference type="PANTHER" id="PTHR17224">
    <property type="entry name" value="PEPTIDYL-TRNA HYDROLASE"/>
    <property type="match status" value="1"/>
</dbReference>
<dbReference type="PROSITE" id="PS01196">
    <property type="entry name" value="PEPT_TRNA_HYDROL_2"/>
    <property type="match status" value="1"/>
</dbReference>
<name>A0A452SZI0_URSMA</name>
<keyword evidence="2" id="KW-0820">tRNA-binding</keyword>
<keyword evidence="3" id="KW-0378">Hydrolase</keyword>
<gene>
    <name evidence="6" type="primary">PTRH1</name>
</gene>